<keyword evidence="3" id="KW-1185">Reference proteome</keyword>
<proteinExistence type="inferred from homology"/>
<dbReference type="InterPro" id="IPR043129">
    <property type="entry name" value="ATPase_NBD"/>
</dbReference>
<dbReference type="PANTHER" id="PTHR18964">
    <property type="entry name" value="ROK (REPRESSOR, ORF, KINASE) FAMILY"/>
    <property type="match status" value="1"/>
</dbReference>
<evidence type="ECO:0000313" key="3">
    <source>
        <dbReference type="Proteomes" id="UP000234950"/>
    </source>
</evidence>
<dbReference type="OrthoDB" id="9795247at2"/>
<evidence type="ECO:0000313" key="2">
    <source>
        <dbReference type="EMBL" id="PLS09656.1"/>
    </source>
</evidence>
<evidence type="ECO:0008006" key="4">
    <source>
        <dbReference type="Google" id="ProtNLM"/>
    </source>
</evidence>
<accession>A0A2N5HVY1</accession>
<dbReference type="Proteomes" id="UP000234950">
    <property type="component" value="Unassembled WGS sequence"/>
</dbReference>
<name>A0A2N5HVY1_9BACI</name>
<dbReference type="AlphaFoldDB" id="A0A2N5HVY1"/>
<comment type="caution">
    <text evidence="2">The sequence shown here is derived from an EMBL/GenBank/DDBJ whole genome shotgun (WGS) entry which is preliminary data.</text>
</comment>
<dbReference type="Pfam" id="PF00480">
    <property type="entry name" value="ROK"/>
    <property type="match status" value="1"/>
</dbReference>
<dbReference type="PANTHER" id="PTHR18964:SF149">
    <property type="entry name" value="BIFUNCTIONAL UDP-N-ACETYLGLUCOSAMINE 2-EPIMERASE_N-ACETYLMANNOSAMINE KINASE"/>
    <property type="match status" value="1"/>
</dbReference>
<comment type="similarity">
    <text evidence="1">Belongs to the ROK (NagC/XylR) family.</text>
</comment>
<dbReference type="EMBL" id="PGVE01000012">
    <property type="protein sequence ID" value="PLS09656.1"/>
    <property type="molecule type" value="Genomic_DNA"/>
</dbReference>
<dbReference type="Gene3D" id="3.30.420.40">
    <property type="match status" value="1"/>
</dbReference>
<dbReference type="SUPFAM" id="SSF53067">
    <property type="entry name" value="Actin-like ATPase domain"/>
    <property type="match status" value="1"/>
</dbReference>
<evidence type="ECO:0000256" key="1">
    <source>
        <dbReference type="ARBA" id="ARBA00006479"/>
    </source>
</evidence>
<reference evidence="2 3" key="1">
    <citation type="submission" date="2017-11" db="EMBL/GenBank/DDBJ databases">
        <title>Comparitive Functional Genomics of Dry Heat Resistant strains isolated from the Viking Spacecraft.</title>
        <authorList>
            <person name="Seuylemezian A."/>
            <person name="Cooper K."/>
            <person name="Vaishampayan P."/>
        </authorList>
    </citation>
    <scope>NUCLEOTIDE SEQUENCE [LARGE SCALE GENOMIC DNA]</scope>
    <source>
        <strain evidence="2 3">V32-6</strain>
    </source>
</reference>
<dbReference type="InterPro" id="IPR000600">
    <property type="entry name" value="ROK"/>
</dbReference>
<organism evidence="2 3">
    <name type="scientific">Neobacillus cucumis</name>
    <dbReference type="NCBI Taxonomy" id="1740721"/>
    <lineage>
        <taxon>Bacteria</taxon>
        <taxon>Bacillati</taxon>
        <taxon>Bacillota</taxon>
        <taxon>Bacilli</taxon>
        <taxon>Bacillales</taxon>
        <taxon>Bacillaceae</taxon>
        <taxon>Neobacillus</taxon>
    </lineage>
</organism>
<dbReference type="RefSeq" id="WP_101646238.1">
    <property type="nucleotide sequence ID" value="NZ_PGVE01000012.1"/>
</dbReference>
<dbReference type="CDD" id="cd23763">
    <property type="entry name" value="ASKHA_ATPase_ROK"/>
    <property type="match status" value="1"/>
</dbReference>
<protein>
    <recommendedName>
        <fullName evidence="4">ROK family protein</fullName>
    </recommendedName>
</protein>
<sequence length="126" mass="13722">MRRTGHLKLMQELKIGELNAIDICTAAKMGDSFSISLLEETGEYLGLGIINLIHLFNTEAVIMGGGVMNESELILPSIRRTVQKHGIQSMVERVKIEKSCLGSYACVVGATGLFFCKADELAAQPH</sequence>
<gene>
    <name evidence="2" type="ORF">CVD27_02130</name>
</gene>